<evidence type="ECO:0000256" key="13">
    <source>
        <dbReference type="ARBA" id="ARBA00030866"/>
    </source>
</evidence>
<evidence type="ECO:0000256" key="8">
    <source>
        <dbReference type="ARBA" id="ARBA00022927"/>
    </source>
</evidence>
<dbReference type="RefSeq" id="WP_146524267.1">
    <property type="nucleotide sequence ID" value="NZ_SJPV01000001.1"/>
</dbReference>
<evidence type="ECO:0000256" key="11">
    <source>
        <dbReference type="ARBA" id="ARBA00023225"/>
    </source>
</evidence>
<keyword evidence="10" id="KW-0472">Membrane</keyword>
<keyword evidence="9" id="KW-0342">GTP-binding</keyword>
<keyword evidence="16" id="KW-0969">Cilium</keyword>
<keyword evidence="4" id="KW-0813">Transport</keyword>
<evidence type="ECO:0000256" key="6">
    <source>
        <dbReference type="ARBA" id="ARBA00022741"/>
    </source>
</evidence>
<keyword evidence="6" id="KW-0547">Nucleotide-binding</keyword>
<evidence type="ECO:0000256" key="7">
    <source>
        <dbReference type="ARBA" id="ARBA00022795"/>
    </source>
</evidence>
<dbReference type="SUPFAM" id="SSF52540">
    <property type="entry name" value="P-loop containing nucleoside triphosphate hydrolases"/>
    <property type="match status" value="1"/>
</dbReference>
<dbReference type="GO" id="GO:0015031">
    <property type="term" value="P:protein transport"/>
    <property type="evidence" value="ECO:0007669"/>
    <property type="project" value="UniProtKB-KW"/>
</dbReference>
<dbReference type="GO" id="GO:0044781">
    <property type="term" value="P:bacterial-type flagellum organization"/>
    <property type="evidence" value="ECO:0007669"/>
    <property type="project" value="UniProtKB-KW"/>
</dbReference>
<comment type="subcellular location">
    <subcellularLocation>
        <location evidence="1">Cell membrane</location>
        <topology evidence="1">Peripheral membrane protein</topology>
        <orientation evidence="1">Cytoplasmic side</orientation>
    </subcellularLocation>
</comment>
<dbReference type="PANTHER" id="PTHR43134:SF3">
    <property type="entry name" value="FLAGELLAR BIOSYNTHESIS PROTEIN FLHF"/>
    <property type="match status" value="1"/>
</dbReference>
<keyword evidence="7" id="KW-1005">Bacterial flagellum biogenesis</keyword>
<dbReference type="GO" id="GO:0003924">
    <property type="term" value="F:GTPase activity"/>
    <property type="evidence" value="ECO:0007669"/>
    <property type="project" value="InterPro"/>
</dbReference>
<name>A0A5C6E3Y7_9BACT</name>
<dbReference type="Gene3D" id="1.20.120.1380">
    <property type="entry name" value="Flagellar FlhF biosynthesis protein, N domain"/>
    <property type="match status" value="1"/>
</dbReference>
<keyword evidence="8" id="KW-0653">Protein transport</keyword>
<dbReference type="SMART" id="SM00382">
    <property type="entry name" value="AAA"/>
    <property type="match status" value="1"/>
</dbReference>
<reference evidence="16 17" key="1">
    <citation type="submission" date="2019-02" db="EMBL/GenBank/DDBJ databases">
        <title>Deep-cultivation of Planctomycetes and their phenomic and genomic characterization uncovers novel biology.</title>
        <authorList>
            <person name="Wiegand S."/>
            <person name="Jogler M."/>
            <person name="Boedeker C."/>
            <person name="Pinto D."/>
            <person name="Vollmers J."/>
            <person name="Rivas-Marin E."/>
            <person name="Kohn T."/>
            <person name="Peeters S.H."/>
            <person name="Heuer A."/>
            <person name="Rast P."/>
            <person name="Oberbeckmann S."/>
            <person name="Bunk B."/>
            <person name="Jeske O."/>
            <person name="Meyerdierks A."/>
            <person name="Storesund J.E."/>
            <person name="Kallscheuer N."/>
            <person name="Luecker S."/>
            <person name="Lage O.M."/>
            <person name="Pohl T."/>
            <person name="Merkel B.J."/>
            <person name="Hornburger P."/>
            <person name="Mueller R.-W."/>
            <person name="Bruemmer F."/>
            <person name="Labrenz M."/>
            <person name="Spormann A.M."/>
            <person name="Op Den Camp H."/>
            <person name="Overmann J."/>
            <person name="Amann R."/>
            <person name="Jetten M.S.M."/>
            <person name="Mascher T."/>
            <person name="Medema M.H."/>
            <person name="Devos D.P."/>
            <person name="Kaster A.-K."/>
            <person name="Ovreas L."/>
            <person name="Rohde M."/>
            <person name="Galperin M.Y."/>
            <person name="Jogler C."/>
        </authorList>
    </citation>
    <scope>NUCLEOTIDE SEQUENCE [LARGE SCALE GENOMIC DNA]</scope>
    <source>
        <strain evidence="16 17">Poly41</strain>
    </source>
</reference>
<comment type="caution">
    <text evidence="16">The sequence shown here is derived from an EMBL/GenBank/DDBJ whole genome shotgun (WGS) entry which is preliminary data.</text>
</comment>
<evidence type="ECO:0000313" key="16">
    <source>
        <dbReference type="EMBL" id="TWU42156.1"/>
    </source>
</evidence>
<dbReference type="Proteomes" id="UP000319143">
    <property type="component" value="Unassembled WGS sequence"/>
</dbReference>
<comment type="function">
    <text evidence="12">Necessary for flagellar biosynthesis. May be involved in translocation of the flagellum.</text>
</comment>
<evidence type="ECO:0000259" key="15">
    <source>
        <dbReference type="SMART" id="SM00962"/>
    </source>
</evidence>
<evidence type="ECO:0000256" key="3">
    <source>
        <dbReference type="ARBA" id="ARBA00014919"/>
    </source>
</evidence>
<gene>
    <name evidence="16" type="primary">flhF</name>
    <name evidence="16" type="ORF">Poly41_04520</name>
</gene>
<dbReference type="GO" id="GO:0006614">
    <property type="term" value="P:SRP-dependent cotranslational protein targeting to membrane"/>
    <property type="evidence" value="ECO:0007669"/>
    <property type="project" value="InterPro"/>
</dbReference>
<dbReference type="EMBL" id="SJPV01000001">
    <property type="protein sequence ID" value="TWU42156.1"/>
    <property type="molecule type" value="Genomic_DNA"/>
</dbReference>
<keyword evidence="16" id="KW-0282">Flagellum</keyword>
<evidence type="ECO:0000256" key="1">
    <source>
        <dbReference type="ARBA" id="ARBA00004413"/>
    </source>
</evidence>
<dbReference type="PANTHER" id="PTHR43134">
    <property type="entry name" value="SIGNAL RECOGNITION PARTICLE RECEPTOR SUBUNIT ALPHA"/>
    <property type="match status" value="1"/>
</dbReference>
<organism evidence="16 17">
    <name type="scientific">Novipirellula artificiosorum</name>
    <dbReference type="NCBI Taxonomy" id="2528016"/>
    <lineage>
        <taxon>Bacteria</taxon>
        <taxon>Pseudomonadati</taxon>
        <taxon>Planctomycetota</taxon>
        <taxon>Planctomycetia</taxon>
        <taxon>Pirellulales</taxon>
        <taxon>Pirellulaceae</taxon>
        <taxon>Novipirellula</taxon>
    </lineage>
</organism>
<dbReference type="FunFam" id="3.40.50.300:FF:000695">
    <property type="entry name" value="Flagellar biosynthesis regulator FlhF"/>
    <property type="match status" value="1"/>
</dbReference>
<keyword evidence="11" id="KW-1006">Bacterial flagellum protein export</keyword>
<keyword evidence="16" id="KW-0966">Cell projection</keyword>
<dbReference type="GO" id="GO:0005886">
    <property type="term" value="C:plasma membrane"/>
    <property type="evidence" value="ECO:0007669"/>
    <property type="project" value="UniProtKB-SubCell"/>
</dbReference>
<dbReference type="InterPro" id="IPR047040">
    <property type="entry name" value="FlhF__GTPase_dom"/>
</dbReference>
<evidence type="ECO:0000256" key="5">
    <source>
        <dbReference type="ARBA" id="ARBA00022475"/>
    </source>
</evidence>
<feature type="domain" description="SRP54-type proteins GTP-binding" evidence="15">
    <location>
        <begin position="160"/>
        <end position="355"/>
    </location>
</feature>
<dbReference type="InterPro" id="IPR027417">
    <property type="entry name" value="P-loop_NTPase"/>
</dbReference>
<evidence type="ECO:0000256" key="9">
    <source>
        <dbReference type="ARBA" id="ARBA00023134"/>
    </source>
</evidence>
<evidence type="ECO:0000256" key="4">
    <source>
        <dbReference type="ARBA" id="ARBA00022448"/>
    </source>
</evidence>
<protein>
    <recommendedName>
        <fullName evidence="3">Flagellar biosynthesis protein FlhF</fullName>
    </recommendedName>
    <alternativeName>
        <fullName evidence="13">Flagella-associated GTP-binding protein</fullName>
    </alternativeName>
</protein>
<dbReference type="InterPro" id="IPR003593">
    <property type="entry name" value="AAA+_ATPase"/>
</dbReference>
<evidence type="ECO:0000256" key="2">
    <source>
        <dbReference type="ARBA" id="ARBA00008531"/>
    </source>
</evidence>
<dbReference type="Gene3D" id="3.40.50.300">
    <property type="entry name" value="P-loop containing nucleotide triphosphate hydrolases"/>
    <property type="match status" value="1"/>
</dbReference>
<keyword evidence="17" id="KW-1185">Reference proteome</keyword>
<comment type="similarity">
    <text evidence="2">Belongs to the GTP-binding SRP family.</text>
</comment>
<dbReference type="InterPro" id="IPR000897">
    <property type="entry name" value="SRP54_GTPase_dom"/>
</dbReference>
<dbReference type="OrthoDB" id="9778554at2"/>
<proteinExistence type="inferred from homology"/>
<dbReference type="AlphaFoldDB" id="A0A5C6E3Y7"/>
<dbReference type="SMART" id="SM00962">
    <property type="entry name" value="SRP54"/>
    <property type="match status" value="1"/>
</dbReference>
<dbReference type="Pfam" id="PF00448">
    <property type="entry name" value="SRP54"/>
    <property type="match status" value="1"/>
</dbReference>
<sequence>MHIRTFRAASLQDALETIRHQMGADASVLHTRQVRDGWMGWLGRTYVEVTAGLRDGDESAEPGPTFDEDADELTDCAALPIRSVYLKNEASLPGPLESYRDQLMEFGVAPRTADRWLQATESFTAGLGDSIGEPWMEHLQRSITRELRIGGPIRTQPGAKHIVALVGPTGVGKTTTIAKLAAGFRIQERRRVGLVTIDTFRIAAVQQLEAYAEIMDLPMEVVEKPSQMQPAIERLGDVDLVLVDTAGRSPSSDARIDQLVELLRTAQPDETHLVMAATSSASTIRSVLKGFAPAHPTAAILTKLDEASSTAGVLSAITASDDFAGIPLSYLTHGQQVPDDIQVAEAEPLLKRLLPGTLTREQMDAA</sequence>
<accession>A0A5C6E3Y7</accession>
<dbReference type="CDD" id="cd17873">
    <property type="entry name" value="FlhF"/>
    <property type="match status" value="1"/>
</dbReference>
<evidence type="ECO:0000256" key="12">
    <source>
        <dbReference type="ARBA" id="ARBA00025337"/>
    </source>
</evidence>
<dbReference type="GO" id="GO:0005047">
    <property type="term" value="F:signal recognition particle binding"/>
    <property type="evidence" value="ECO:0007669"/>
    <property type="project" value="TreeGrafter"/>
</dbReference>
<feature type="domain" description="AAA+ ATPase" evidence="14">
    <location>
        <begin position="159"/>
        <end position="308"/>
    </location>
</feature>
<dbReference type="GO" id="GO:0005525">
    <property type="term" value="F:GTP binding"/>
    <property type="evidence" value="ECO:0007669"/>
    <property type="project" value="UniProtKB-KW"/>
</dbReference>
<keyword evidence="5" id="KW-1003">Cell membrane</keyword>
<evidence type="ECO:0000259" key="14">
    <source>
        <dbReference type="SMART" id="SM00382"/>
    </source>
</evidence>
<evidence type="ECO:0000313" key="17">
    <source>
        <dbReference type="Proteomes" id="UP000319143"/>
    </source>
</evidence>
<evidence type="ECO:0000256" key="10">
    <source>
        <dbReference type="ARBA" id="ARBA00023136"/>
    </source>
</evidence>